<dbReference type="GO" id="GO:0043041">
    <property type="term" value="P:amino acid activation for nonribosomal peptide biosynthetic process"/>
    <property type="evidence" value="ECO:0007669"/>
    <property type="project" value="TreeGrafter"/>
</dbReference>
<keyword evidence="2" id="KW-0597">Phosphoprotein</keyword>
<dbReference type="Gene3D" id="3.40.50.12780">
    <property type="entry name" value="N-terminal domain of ligase-like"/>
    <property type="match status" value="1"/>
</dbReference>
<dbReference type="OrthoDB" id="8826085at2"/>
<name>A0A1M5W1Z7_9BURK</name>
<organism evidence="4 5">
    <name type="scientific">Pollutimonas bauzanensis</name>
    <dbReference type="NCBI Taxonomy" id="658167"/>
    <lineage>
        <taxon>Bacteria</taxon>
        <taxon>Pseudomonadati</taxon>
        <taxon>Pseudomonadota</taxon>
        <taxon>Betaproteobacteria</taxon>
        <taxon>Burkholderiales</taxon>
        <taxon>Alcaligenaceae</taxon>
        <taxon>Pollutimonas</taxon>
    </lineage>
</organism>
<evidence type="ECO:0000256" key="2">
    <source>
        <dbReference type="ARBA" id="ARBA00022553"/>
    </source>
</evidence>
<dbReference type="InterPro" id="IPR000873">
    <property type="entry name" value="AMP-dep_synth/lig_dom"/>
</dbReference>
<reference evidence="4 5" key="1">
    <citation type="submission" date="2016-11" db="EMBL/GenBank/DDBJ databases">
        <authorList>
            <person name="Jaros S."/>
            <person name="Januszkiewicz K."/>
            <person name="Wedrychowicz H."/>
        </authorList>
    </citation>
    <scope>NUCLEOTIDE SEQUENCE [LARGE SCALE GENOMIC DNA]</scope>
    <source>
        <strain evidence="4 5">CGMCC 1.10190</strain>
    </source>
</reference>
<dbReference type="STRING" id="658167.SAMN04488135_10550"/>
<dbReference type="SUPFAM" id="SSF56801">
    <property type="entry name" value="Acetyl-CoA synthetase-like"/>
    <property type="match status" value="1"/>
</dbReference>
<dbReference type="CDD" id="cd05930">
    <property type="entry name" value="A_NRPS"/>
    <property type="match status" value="1"/>
</dbReference>
<dbReference type="InterPro" id="IPR009081">
    <property type="entry name" value="PP-bd_ACP"/>
</dbReference>
<dbReference type="PROSITE" id="PS00012">
    <property type="entry name" value="PHOSPHOPANTETHEINE"/>
    <property type="match status" value="1"/>
</dbReference>
<dbReference type="InterPro" id="IPR010071">
    <property type="entry name" value="AA_adenyl_dom"/>
</dbReference>
<keyword evidence="5" id="KW-1185">Reference proteome</keyword>
<dbReference type="GO" id="GO:0044550">
    <property type="term" value="P:secondary metabolite biosynthetic process"/>
    <property type="evidence" value="ECO:0007669"/>
    <property type="project" value="TreeGrafter"/>
</dbReference>
<dbReference type="GO" id="GO:0005737">
    <property type="term" value="C:cytoplasm"/>
    <property type="evidence" value="ECO:0007669"/>
    <property type="project" value="TreeGrafter"/>
</dbReference>
<dbReference type="Gene3D" id="3.30.300.30">
    <property type="match status" value="1"/>
</dbReference>
<evidence type="ECO:0000256" key="1">
    <source>
        <dbReference type="ARBA" id="ARBA00022450"/>
    </source>
</evidence>
<accession>A0A1M5W1Z7</accession>
<evidence type="ECO:0000313" key="4">
    <source>
        <dbReference type="EMBL" id="SHH81477.1"/>
    </source>
</evidence>
<dbReference type="InterPro" id="IPR020845">
    <property type="entry name" value="AMP-binding_CS"/>
</dbReference>
<dbReference type="InterPro" id="IPR020806">
    <property type="entry name" value="PKS_PP-bd"/>
</dbReference>
<dbReference type="PANTHER" id="PTHR45527">
    <property type="entry name" value="NONRIBOSOMAL PEPTIDE SYNTHETASE"/>
    <property type="match status" value="1"/>
</dbReference>
<dbReference type="Pfam" id="PF00550">
    <property type="entry name" value="PP-binding"/>
    <property type="match status" value="1"/>
</dbReference>
<dbReference type="PANTHER" id="PTHR45527:SF1">
    <property type="entry name" value="FATTY ACID SYNTHASE"/>
    <property type="match status" value="1"/>
</dbReference>
<dbReference type="InterPro" id="IPR036736">
    <property type="entry name" value="ACP-like_sf"/>
</dbReference>
<dbReference type="NCBIfam" id="TIGR01733">
    <property type="entry name" value="AA-adenyl-dom"/>
    <property type="match status" value="1"/>
</dbReference>
<dbReference type="AlphaFoldDB" id="A0A1M5W1Z7"/>
<protein>
    <submittedName>
        <fullName evidence="4">Amino acid adenylation domain-containing protein</fullName>
    </submittedName>
</protein>
<dbReference type="Proteomes" id="UP000184226">
    <property type="component" value="Unassembled WGS sequence"/>
</dbReference>
<dbReference type="Pfam" id="PF00501">
    <property type="entry name" value="AMP-binding"/>
    <property type="match status" value="1"/>
</dbReference>
<dbReference type="SMART" id="SM00823">
    <property type="entry name" value="PKS_PP"/>
    <property type="match status" value="1"/>
</dbReference>
<sequence>MNDSEVSCLTGSTVQFVEQTLFDRLEAWNASVPDQIALRMANVELSYGGLMERVAATAAGLALAGIRPGDIVAVRMPRSLDLVIAILGVMRTGAAYLPLDEAWPVERCQYILANAAPKMMLVSNVMDPIQWGLATADVSQLAAAVKHPRHVPDLPSPTDAAYVIYTSGSTGVPKGVVVEHAQLLNYAAAISLACGFDHKLRLALSSGVAADLGNTTLYGALFSGATLVVATEGQMQDPVAYSAFIREERIDCLKVVPSQLEVLIEAPGCMMPKIVILGGEPANSALVGKIREIHPSAVIYNHYGPTECTVGVLVHRLGEKEAFEAGEWGLPLSAALSNNYISIRDQDGRLVKRGEEGEIYIAGAQVCRGYLGQLPGDGFVQLPDSPGERFYGTGDLARQSADGRLALTGRIDDQVKIRGYRIALREVELACLRLPGIQQAVVCPTRDKGETELAAYLVGRLDFSVGAHAAARRSLQKYLPDAFIPSYFSVIDEIPRLANGKIDRQKLSSILPVRPGQEVVEIRAVRSGTYVERFIVDAIAGLIGGRRIEIDDDFFDVGLHSLQAIRLAAKIREILRVDLKPGGVLTNRSIRALASHIDSIAQENSNIEKHAADYLLQG</sequence>
<proteinExistence type="predicted"/>
<dbReference type="RefSeq" id="WP_073103168.1">
    <property type="nucleotide sequence ID" value="NZ_FQXE01000005.1"/>
</dbReference>
<feature type="domain" description="Carrier" evidence="3">
    <location>
        <begin position="526"/>
        <end position="601"/>
    </location>
</feature>
<dbReference type="PROSITE" id="PS00455">
    <property type="entry name" value="AMP_BINDING"/>
    <property type="match status" value="1"/>
</dbReference>
<dbReference type="InterPro" id="IPR042099">
    <property type="entry name" value="ANL_N_sf"/>
</dbReference>
<dbReference type="SUPFAM" id="SSF47336">
    <property type="entry name" value="ACP-like"/>
    <property type="match status" value="1"/>
</dbReference>
<dbReference type="Gene3D" id="3.40.50.1820">
    <property type="entry name" value="alpha/beta hydrolase"/>
    <property type="match status" value="1"/>
</dbReference>
<dbReference type="GO" id="GO:0031177">
    <property type="term" value="F:phosphopantetheine binding"/>
    <property type="evidence" value="ECO:0007669"/>
    <property type="project" value="InterPro"/>
</dbReference>
<evidence type="ECO:0000313" key="5">
    <source>
        <dbReference type="Proteomes" id="UP000184226"/>
    </source>
</evidence>
<dbReference type="InterPro" id="IPR029058">
    <property type="entry name" value="AB_hydrolase_fold"/>
</dbReference>
<dbReference type="InterPro" id="IPR045851">
    <property type="entry name" value="AMP-bd_C_sf"/>
</dbReference>
<evidence type="ECO:0000259" key="3">
    <source>
        <dbReference type="PROSITE" id="PS50075"/>
    </source>
</evidence>
<keyword evidence="1" id="KW-0596">Phosphopantetheine</keyword>
<gene>
    <name evidence="4" type="ORF">SAMN04488135_10550</name>
</gene>
<dbReference type="PROSITE" id="PS50075">
    <property type="entry name" value="CARRIER"/>
    <property type="match status" value="1"/>
</dbReference>
<dbReference type="InterPro" id="IPR006162">
    <property type="entry name" value="Ppantetheine_attach_site"/>
</dbReference>
<dbReference type="EMBL" id="FQXE01000005">
    <property type="protein sequence ID" value="SHH81477.1"/>
    <property type="molecule type" value="Genomic_DNA"/>
</dbReference>